<dbReference type="Proteomes" id="UP001597168">
    <property type="component" value="Unassembled WGS sequence"/>
</dbReference>
<evidence type="ECO:0000313" key="2">
    <source>
        <dbReference type="Proteomes" id="UP001597168"/>
    </source>
</evidence>
<accession>A0ABW3QQA9</accession>
<comment type="caution">
    <text evidence="1">The sequence shown here is derived from an EMBL/GenBank/DDBJ whole genome shotgun (WGS) entry which is preliminary data.</text>
</comment>
<evidence type="ECO:0000313" key="1">
    <source>
        <dbReference type="EMBL" id="MFD1146715.1"/>
    </source>
</evidence>
<keyword evidence="2" id="KW-1185">Reference proteome</keyword>
<dbReference type="RefSeq" id="WP_380720935.1">
    <property type="nucleotide sequence ID" value="NZ_JBHTLK010000018.1"/>
</dbReference>
<proteinExistence type="predicted"/>
<dbReference type="Pfam" id="PF14430">
    <property type="entry name" value="Imm1"/>
    <property type="match status" value="1"/>
</dbReference>
<sequence>MSLPHDGHRILAELLRHAENPGAERVHWWLDSPHGAGRDDGWGEAGPVLSVGVGPGVGVVVWMAGDESFIATGGVNAEPATYEKDEWCDVHYPPRTELPISVVAEVVERFVEDGGRAASVDWQVYDPQAESVTYKGQAADLNP</sequence>
<gene>
    <name evidence="1" type="ORF">ACFQ3T_06240</name>
</gene>
<organism evidence="1 2">
    <name type="scientific">Saccharothrix hoggarensis</name>
    <dbReference type="NCBI Taxonomy" id="913853"/>
    <lineage>
        <taxon>Bacteria</taxon>
        <taxon>Bacillati</taxon>
        <taxon>Actinomycetota</taxon>
        <taxon>Actinomycetes</taxon>
        <taxon>Pseudonocardiales</taxon>
        <taxon>Pseudonocardiaceae</taxon>
        <taxon>Saccharothrix</taxon>
    </lineage>
</organism>
<dbReference type="EMBL" id="JBHTLK010000018">
    <property type="protein sequence ID" value="MFD1146715.1"/>
    <property type="molecule type" value="Genomic_DNA"/>
</dbReference>
<reference evidence="2" key="1">
    <citation type="journal article" date="2019" name="Int. J. Syst. Evol. Microbiol.">
        <title>The Global Catalogue of Microorganisms (GCM) 10K type strain sequencing project: providing services to taxonomists for standard genome sequencing and annotation.</title>
        <authorList>
            <consortium name="The Broad Institute Genomics Platform"/>
            <consortium name="The Broad Institute Genome Sequencing Center for Infectious Disease"/>
            <person name="Wu L."/>
            <person name="Ma J."/>
        </authorList>
    </citation>
    <scope>NUCLEOTIDE SEQUENCE [LARGE SCALE GENOMIC DNA]</scope>
    <source>
        <strain evidence="2">CCUG 60214</strain>
    </source>
</reference>
<dbReference type="InterPro" id="IPR025680">
    <property type="entry name" value="DddI"/>
</dbReference>
<protein>
    <submittedName>
        <fullName evidence="1">Imm1 family immunity protein</fullName>
    </submittedName>
</protein>
<name>A0ABW3QQA9_9PSEU</name>